<comment type="cofactor">
    <cofactor evidence="8 10">
        <name>Zn(2+)</name>
        <dbReference type="ChEBI" id="CHEBI:29105"/>
    </cofactor>
    <text evidence="8 10">Binds 1 zinc ion per subunit.</text>
</comment>
<evidence type="ECO:0000256" key="9">
    <source>
        <dbReference type="PIRSR" id="PIRSR006113-1"/>
    </source>
</evidence>
<evidence type="ECO:0000256" key="7">
    <source>
        <dbReference type="ARBA" id="ARBA00048807"/>
    </source>
</evidence>
<dbReference type="PANTHER" id="PTHR12589:SF7">
    <property type="entry name" value="6-PYRUVOYL TETRAHYDROBIOPTERIN SYNTHASE"/>
    <property type="match status" value="1"/>
</dbReference>
<comment type="catalytic activity">
    <reaction evidence="7 8">
        <text>7,8-dihydroneopterin 3'-triphosphate + H2O = 6-carboxy-5,6,7,8-tetrahydropterin + triphosphate + acetaldehyde + 2 H(+)</text>
        <dbReference type="Rhea" id="RHEA:27966"/>
        <dbReference type="ChEBI" id="CHEBI:15343"/>
        <dbReference type="ChEBI" id="CHEBI:15377"/>
        <dbReference type="ChEBI" id="CHEBI:15378"/>
        <dbReference type="ChEBI" id="CHEBI:18036"/>
        <dbReference type="ChEBI" id="CHEBI:58462"/>
        <dbReference type="ChEBI" id="CHEBI:61032"/>
        <dbReference type="EC" id="4.1.2.50"/>
    </reaction>
</comment>
<dbReference type="GO" id="GO:0070497">
    <property type="term" value="F:6-carboxytetrahydropterin synthase activity"/>
    <property type="evidence" value="ECO:0007669"/>
    <property type="project" value="UniProtKB-EC"/>
</dbReference>
<keyword evidence="6 8" id="KW-0456">Lyase</keyword>
<keyword evidence="12" id="KW-1185">Reference proteome</keyword>
<feature type="active site" description="Proton acceptor" evidence="9">
    <location>
        <position position="22"/>
    </location>
</feature>
<dbReference type="EC" id="4.-.-.-" evidence="8"/>
<dbReference type="SUPFAM" id="SSF55620">
    <property type="entry name" value="Tetrahydrobiopterin biosynthesis enzymes-like"/>
    <property type="match status" value="1"/>
</dbReference>
<evidence type="ECO:0000256" key="3">
    <source>
        <dbReference type="ARBA" id="ARBA00018141"/>
    </source>
</evidence>
<evidence type="ECO:0000256" key="8">
    <source>
        <dbReference type="PIRNR" id="PIRNR006113"/>
    </source>
</evidence>
<organism evidence="11 12">
    <name type="scientific">Melioribacter roseus (strain DSM 23840 / JCM 17771 / VKM B-2668 / P3M-2)</name>
    <dbReference type="NCBI Taxonomy" id="1191523"/>
    <lineage>
        <taxon>Bacteria</taxon>
        <taxon>Pseudomonadati</taxon>
        <taxon>Ignavibacteriota</taxon>
        <taxon>Ignavibacteria</taxon>
        <taxon>Ignavibacteriales</taxon>
        <taxon>Melioribacteraceae</taxon>
        <taxon>Melioribacter</taxon>
    </lineage>
</organism>
<name>I7A1D7_MELRP</name>
<proteinExistence type="inferred from homology"/>
<dbReference type="Gene3D" id="3.30.479.10">
    <property type="entry name" value="6-pyruvoyl tetrahydropterin synthase/QueD"/>
    <property type="match status" value="1"/>
</dbReference>
<dbReference type="AlphaFoldDB" id="I7A1D7"/>
<evidence type="ECO:0000256" key="2">
    <source>
        <dbReference type="ARBA" id="ARBA00008900"/>
    </source>
</evidence>
<feature type="binding site" evidence="10">
    <location>
        <position position="26"/>
    </location>
    <ligand>
        <name>Zn(2+)</name>
        <dbReference type="ChEBI" id="CHEBI:29105"/>
    </ligand>
</feature>
<dbReference type="HOGENOM" id="CLU_111016_1_3_10"/>
<dbReference type="KEGG" id="mro:MROS_0553"/>
<dbReference type="PIRSF" id="PIRSF006113">
    <property type="entry name" value="PTP_synth"/>
    <property type="match status" value="1"/>
</dbReference>
<dbReference type="Pfam" id="PF01242">
    <property type="entry name" value="PTPS"/>
    <property type="match status" value="1"/>
</dbReference>
<dbReference type="PANTHER" id="PTHR12589">
    <property type="entry name" value="PYRUVOYL TETRAHYDROBIOPTERIN SYNTHASE"/>
    <property type="match status" value="1"/>
</dbReference>
<gene>
    <name evidence="11" type="ordered locus">MROS_0553</name>
</gene>
<reference evidence="11 12" key="1">
    <citation type="journal article" date="2013" name="PLoS ONE">
        <title>Genomic analysis of Melioribacter roseus, facultatively anaerobic organotrophic bacterium representing a novel deep lineage within Bacteriodetes/Chlorobi group.</title>
        <authorList>
            <person name="Kadnikov V.V."/>
            <person name="Mardanov A.V."/>
            <person name="Podosokorskaya O.A."/>
            <person name="Gavrilov S.N."/>
            <person name="Kublanov I.V."/>
            <person name="Beletsky A.V."/>
            <person name="Bonch-Osmolovskaya E.A."/>
            <person name="Ravin N.V."/>
        </authorList>
    </citation>
    <scope>NUCLEOTIDE SEQUENCE [LARGE SCALE GENOMIC DNA]</scope>
    <source>
        <strain evidence="12">JCM 17771 / P3M-2</strain>
    </source>
</reference>
<sequence>MKIAKEFKWEMGHRLPFHKGKCKNLHGHTYRCMVEIDGAPDENGMVLDYYELKRIIDPIIEEMDHSFMVCSKDTELMNILKSLETKTVVVDFDSTAENICLYLLDRIKKAGLPENIKKVKVRVLETENSYAEDELSLR</sequence>
<feature type="active site" description="Charge relay system" evidence="9">
    <location>
        <position position="125"/>
    </location>
</feature>
<comment type="similarity">
    <text evidence="2 8">Belongs to the PTPS family. QueD subfamily.</text>
</comment>
<accession>I7A1D7</accession>
<keyword evidence="4 8" id="KW-0479">Metal-binding</keyword>
<evidence type="ECO:0000256" key="6">
    <source>
        <dbReference type="ARBA" id="ARBA00023239"/>
    </source>
</evidence>
<dbReference type="STRING" id="1191523.MROS_0553"/>
<evidence type="ECO:0000256" key="4">
    <source>
        <dbReference type="ARBA" id="ARBA00022723"/>
    </source>
</evidence>
<feature type="binding site" evidence="10">
    <location>
        <position position="13"/>
    </location>
    <ligand>
        <name>Zn(2+)</name>
        <dbReference type="ChEBI" id="CHEBI:29105"/>
    </ligand>
</feature>
<evidence type="ECO:0000256" key="1">
    <source>
        <dbReference type="ARBA" id="ARBA00005061"/>
    </source>
</evidence>
<dbReference type="OrthoDB" id="9804698at2"/>
<dbReference type="UniPathway" id="UPA00391"/>
<feature type="active site" description="Charge relay system" evidence="9">
    <location>
        <position position="65"/>
    </location>
</feature>
<dbReference type="InterPro" id="IPR007115">
    <property type="entry name" value="6-PTP_synth/QueD"/>
</dbReference>
<dbReference type="EMBL" id="CP003557">
    <property type="protein sequence ID" value="AFN73796.1"/>
    <property type="molecule type" value="Genomic_DNA"/>
</dbReference>
<comment type="pathway">
    <text evidence="1 8">Purine metabolism; 7-cyano-7-deazaguanine biosynthesis.</text>
</comment>
<evidence type="ECO:0000256" key="10">
    <source>
        <dbReference type="PIRSR" id="PIRSR006113-2"/>
    </source>
</evidence>
<feature type="binding site" evidence="10">
    <location>
        <position position="28"/>
    </location>
    <ligand>
        <name>Zn(2+)</name>
        <dbReference type="ChEBI" id="CHEBI:29105"/>
    </ligand>
</feature>
<dbReference type="Proteomes" id="UP000009011">
    <property type="component" value="Chromosome"/>
</dbReference>
<evidence type="ECO:0000313" key="12">
    <source>
        <dbReference type="Proteomes" id="UP000009011"/>
    </source>
</evidence>
<evidence type="ECO:0000313" key="11">
    <source>
        <dbReference type="EMBL" id="AFN73796.1"/>
    </source>
</evidence>
<keyword evidence="5 8" id="KW-0862">Zinc</keyword>
<protein>
    <recommendedName>
        <fullName evidence="3 8">6-carboxy-5,6,7,8-tetrahydropterin synthase</fullName>
        <ecNumber evidence="8">4.-.-.-</ecNumber>
    </recommendedName>
</protein>
<dbReference type="InterPro" id="IPR038418">
    <property type="entry name" value="6-PTP_synth/QueD_sf"/>
</dbReference>
<dbReference type="GO" id="GO:0008616">
    <property type="term" value="P:tRNA queuosine(34) biosynthetic process"/>
    <property type="evidence" value="ECO:0007669"/>
    <property type="project" value="UniProtKB-KW"/>
</dbReference>
<dbReference type="GO" id="GO:0046872">
    <property type="term" value="F:metal ion binding"/>
    <property type="evidence" value="ECO:0007669"/>
    <property type="project" value="UniProtKB-KW"/>
</dbReference>
<evidence type="ECO:0000256" key="5">
    <source>
        <dbReference type="ARBA" id="ARBA00022833"/>
    </source>
</evidence>
<keyword evidence="8" id="KW-0671">Queuosine biosynthesis</keyword>
<dbReference type="eggNOG" id="COG0720">
    <property type="taxonomic scope" value="Bacteria"/>
</dbReference>